<dbReference type="Proteomes" id="UP000236946">
    <property type="component" value="Unassembled WGS sequence"/>
</dbReference>
<dbReference type="Pfam" id="PF07963">
    <property type="entry name" value="N_methyl"/>
    <property type="match status" value="1"/>
</dbReference>
<gene>
    <name evidence="2" type="ORF">COU98_02085</name>
</gene>
<evidence type="ECO:0000313" key="2">
    <source>
        <dbReference type="EMBL" id="PJE69436.1"/>
    </source>
</evidence>
<keyword evidence="1" id="KW-0472">Membrane</keyword>
<keyword evidence="1" id="KW-1133">Transmembrane helix</keyword>
<accession>A0A2H9T120</accession>
<comment type="caution">
    <text evidence="2">The sequence shown here is derived from an EMBL/GenBank/DDBJ whole genome shotgun (WGS) entry which is preliminary data.</text>
</comment>
<protein>
    <recommendedName>
        <fullName evidence="4">Type II secretion system protein</fullName>
    </recommendedName>
</protein>
<feature type="transmembrane region" description="Helical" evidence="1">
    <location>
        <begin position="14"/>
        <end position="36"/>
    </location>
</feature>
<name>A0A2H9T120_9BACT</name>
<dbReference type="AlphaFoldDB" id="A0A2H9T120"/>
<sequence length="170" mass="19301">MKNIRLKGFSLIEILVYIAIFVVVFLAISSFFIWIIKGNIKNKVMREVLDNGRRAMEMMTYEIKEAKGVYSSTTTSSQLSLETKKYLAEGENTSYIDFYICDKQICVKKESQSPVAITSDQVEVDNLSFTLIGEKQSSVQINLKIGFKNPTNRPEYRASIDLTSTASLRN</sequence>
<evidence type="ECO:0000313" key="3">
    <source>
        <dbReference type="Proteomes" id="UP000236946"/>
    </source>
</evidence>
<reference evidence="3" key="1">
    <citation type="submission" date="2017-09" db="EMBL/GenBank/DDBJ databases">
        <title>Depth-based differentiation of microbial function through sediment-hosted aquifers and enrichment of novel symbionts in the deep terrestrial subsurface.</title>
        <authorList>
            <person name="Probst A.J."/>
            <person name="Ladd B."/>
            <person name="Jarett J.K."/>
            <person name="Geller-Mcgrath D.E."/>
            <person name="Sieber C.M.K."/>
            <person name="Emerson J.B."/>
            <person name="Anantharaman K."/>
            <person name="Thomas B.C."/>
            <person name="Malmstrom R."/>
            <person name="Stieglmeier M."/>
            <person name="Klingl A."/>
            <person name="Woyke T."/>
            <person name="Ryan C.M."/>
            <person name="Banfield J.F."/>
        </authorList>
    </citation>
    <scope>NUCLEOTIDE SEQUENCE [LARGE SCALE GENOMIC DNA]</scope>
</reference>
<organism evidence="2 3">
    <name type="scientific">Candidatus Staskawiczbacteria bacterium CG10_big_fil_rev_8_21_14_0_10_38_10</name>
    <dbReference type="NCBI Taxonomy" id="1974891"/>
    <lineage>
        <taxon>Bacteria</taxon>
        <taxon>Candidatus Staskawicziibacteriota</taxon>
    </lineage>
</organism>
<evidence type="ECO:0000256" key="1">
    <source>
        <dbReference type="SAM" id="Phobius"/>
    </source>
</evidence>
<proteinExistence type="predicted"/>
<dbReference type="InterPro" id="IPR012902">
    <property type="entry name" value="N_methyl_site"/>
</dbReference>
<keyword evidence="1" id="KW-0812">Transmembrane</keyword>
<evidence type="ECO:0008006" key="4">
    <source>
        <dbReference type="Google" id="ProtNLM"/>
    </source>
</evidence>
<dbReference type="EMBL" id="PFEN01000039">
    <property type="protein sequence ID" value="PJE69436.1"/>
    <property type="molecule type" value="Genomic_DNA"/>
</dbReference>